<dbReference type="PATRIC" id="fig|315405.12.peg.2040"/>
<dbReference type="AlphaFoldDB" id="A0A139QRM2"/>
<dbReference type="Proteomes" id="UP000071927">
    <property type="component" value="Unassembled WGS sequence"/>
</dbReference>
<evidence type="ECO:0000313" key="9">
    <source>
        <dbReference type="EMBL" id="KXU05176.1"/>
    </source>
</evidence>
<evidence type="ECO:0000313" key="10">
    <source>
        <dbReference type="Proteomes" id="UP000071927"/>
    </source>
</evidence>
<proteinExistence type="inferred from homology"/>
<reference evidence="9 10" key="1">
    <citation type="submission" date="2016-01" db="EMBL/GenBank/DDBJ databases">
        <title>Highly variable Streptococcus oralis are common among viridans streptococci isolated from primates.</title>
        <authorList>
            <person name="Denapaite D."/>
            <person name="Rieger M."/>
            <person name="Koendgen S."/>
            <person name="Brueckner R."/>
            <person name="Ochigava I."/>
            <person name="Kappeler P."/>
            <person name="Maetz-Rensing K."/>
            <person name="Leendertz F."/>
            <person name="Hakenbeck R."/>
        </authorList>
    </citation>
    <scope>NUCLEOTIDE SEQUENCE [LARGE SCALE GENOMIC DNA]</scope>
    <source>
        <strain evidence="9 10">DD03</strain>
    </source>
</reference>
<protein>
    <recommendedName>
        <fullName evidence="6">UDP-N-acetylglucosamine kinase</fullName>
        <ecNumber evidence="2">2.7.1.176</ecNumber>
    </recommendedName>
    <alternativeName>
        <fullName evidence="6">UDP-N-acetylglucosamine kinase</fullName>
    </alternativeName>
</protein>
<keyword evidence="4" id="KW-0547">Nucleotide-binding</keyword>
<evidence type="ECO:0000256" key="7">
    <source>
        <dbReference type="ARBA" id="ARBA00048178"/>
    </source>
</evidence>
<sequence>MDLLGYSDEFFQKALSRNIRVLTRGKSSVKKPLAILLGGQSGSGKTTIHRIKIEEYQGNLIVIDGDSFRYQHPNYNQLQEIYGKESVNYTRDFAGKMVEALIEQLSDRGYQLLIEGTLRTVEVPQKTATLLKTKNYTIELAVMATKPELSYLSTLIRYEELYVKDPNSARATPKEHHDAIVDHLVENLQDLQEKEIFDKIQIYQRDRRCCYDSSKDSESAAKVLHALLFGEWTMVEKEMLKLGNSRLEELKGK</sequence>
<dbReference type="Gene3D" id="3.40.50.300">
    <property type="entry name" value="P-loop containing nucleotide triphosphate hydrolases"/>
    <property type="match status" value="1"/>
</dbReference>
<comment type="catalytic activity">
    <reaction evidence="7">
        <text>UDP-N-acetyl-alpha-D-glucosamine + ATP = UDP-N-acetyl-alpha-D-glucosamine 3'-phosphate + ADP + H(+)</text>
        <dbReference type="Rhea" id="RHEA:32671"/>
        <dbReference type="ChEBI" id="CHEBI:15378"/>
        <dbReference type="ChEBI" id="CHEBI:30616"/>
        <dbReference type="ChEBI" id="CHEBI:57705"/>
        <dbReference type="ChEBI" id="CHEBI:64353"/>
        <dbReference type="ChEBI" id="CHEBI:456216"/>
        <dbReference type="EC" id="2.7.1.176"/>
    </reaction>
</comment>
<evidence type="ECO:0000256" key="1">
    <source>
        <dbReference type="ARBA" id="ARBA00009104"/>
    </source>
</evidence>
<dbReference type="GO" id="GO:0016301">
    <property type="term" value="F:kinase activity"/>
    <property type="evidence" value="ECO:0007669"/>
    <property type="project" value="InterPro"/>
</dbReference>
<dbReference type="InterPro" id="IPR027417">
    <property type="entry name" value="P-loop_NTPase"/>
</dbReference>
<evidence type="ECO:0000256" key="4">
    <source>
        <dbReference type="ARBA" id="ARBA00022741"/>
    </source>
</evidence>
<keyword evidence="5" id="KW-0067">ATP-binding</keyword>
<dbReference type="RefSeq" id="WP_061460198.1">
    <property type="nucleotide sequence ID" value="NZ_KQ970577.1"/>
</dbReference>
<dbReference type="InterPro" id="IPR010488">
    <property type="entry name" value="Zeta_toxin_domain"/>
</dbReference>
<keyword evidence="3" id="KW-1277">Toxin-antitoxin system</keyword>
<dbReference type="GO" id="GO:0005524">
    <property type="term" value="F:ATP binding"/>
    <property type="evidence" value="ECO:0007669"/>
    <property type="project" value="UniProtKB-KW"/>
</dbReference>
<dbReference type="SUPFAM" id="SSF52540">
    <property type="entry name" value="P-loop containing nucleoside triphosphate hydrolases"/>
    <property type="match status" value="1"/>
</dbReference>
<accession>A0A139QRM2</accession>
<evidence type="ECO:0000256" key="6">
    <source>
        <dbReference type="ARBA" id="ARBA00032897"/>
    </source>
</evidence>
<organism evidence="9 10">
    <name type="scientific">Streptococcus gallolyticus</name>
    <dbReference type="NCBI Taxonomy" id="315405"/>
    <lineage>
        <taxon>Bacteria</taxon>
        <taxon>Bacillati</taxon>
        <taxon>Bacillota</taxon>
        <taxon>Bacilli</taxon>
        <taxon>Lactobacillales</taxon>
        <taxon>Streptococcaceae</taxon>
        <taxon>Streptococcus</taxon>
    </lineage>
</organism>
<dbReference type="Pfam" id="PF06414">
    <property type="entry name" value="Zeta_toxin"/>
    <property type="match status" value="1"/>
</dbReference>
<evidence type="ECO:0000256" key="2">
    <source>
        <dbReference type="ARBA" id="ARBA00011963"/>
    </source>
</evidence>
<dbReference type="EMBL" id="LQXV01000330">
    <property type="protein sequence ID" value="KXU05176.1"/>
    <property type="molecule type" value="Genomic_DNA"/>
</dbReference>
<feature type="domain" description="Zeta toxin" evidence="8">
    <location>
        <begin position="27"/>
        <end position="215"/>
    </location>
</feature>
<comment type="similarity">
    <text evidence="1">Belongs to the zeta toxin family.</text>
</comment>
<name>A0A139QRM2_9STRE</name>
<dbReference type="EC" id="2.7.1.176" evidence="2"/>
<gene>
    <name evidence="9" type="ORF">SGADD03_01720</name>
</gene>
<evidence type="ECO:0000256" key="3">
    <source>
        <dbReference type="ARBA" id="ARBA00022649"/>
    </source>
</evidence>
<evidence type="ECO:0000259" key="8">
    <source>
        <dbReference type="Pfam" id="PF06414"/>
    </source>
</evidence>
<evidence type="ECO:0000256" key="5">
    <source>
        <dbReference type="ARBA" id="ARBA00022840"/>
    </source>
</evidence>
<comment type="caution">
    <text evidence="9">The sequence shown here is derived from an EMBL/GenBank/DDBJ whole genome shotgun (WGS) entry which is preliminary data.</text>
</comment>